<organism evidence="7 8">
    <name type="scientific">Candidatus Caccoplasma intestinavium</name>
    <dbReference type="NCBI Taxonomy" id="2840716"/>
    <lineage>
        <taxon>Bacteria</taxon>
        <taxon>Pseudomonadati</taxon>
        <taxon>Bacteroidota</taxon>
        <taxon>Bacteroidia</taxon>
        <taxon>Bacteroidales</taxon>
        <taxon>Bacteroidaceae</taxon>
        <taxon>Bacteroidaceae incertae sedis</taxon>
        <taxon>Candidatus Caccoplasma</taxon>
    </lineage>
</organism>
<dbReference type="SUPFAM" id="SSF52833">
    <property type="entry name" value="Thioredoxin-like"/>
    <property type="match status" value="1"/>
</dbReference>
<dbReference type="CDD" id="cd02966">
    <property type="entry name" value="TlpA_like_family"/>
    <property type="match status" value="1"/>
</dbReference>
<dbReference type="Pfam" id="PF00578">
    <property type="entry name" value="AhpC-TSA"/>
    <property type="match status" value="1"/>
</dbReference>
<dbReference type="InterPro" id="IPR036249">
    <property type="entry name" value="Thioredoxin-like_sf"/>
</dbReference>
<reference evidence="7" key="1">
    <citation type="submission" date="2020-10" db="EMBL/GenBank/DDBJ databases">
        <authorList>
            <person name="Gilroy R."/>
        </authorList>
    </citation>
    <scope>NUCLEOTIDE SEQUENCE</scope>
    <source>
        <strain evidence="7">21143</strain>
    </source>
</reference>
<dbReference type="AlphaFoldDB" id="A0A9D1GED2"/>
<keyword evidence="2" id="KW-0201">Cytochrome c-type biogenesis</keyword>
<evidence type="ECO:0000259" key="6">
    <source>
        <dbReference type="PROSITE" id="PS51352"/>
    </source>
</evidence>
<proteinExistence type="predicted"/>
<evidence type="ECO:0000256" key="2">
    <source>
        <dbReference type="ARBA" id="ARBA00022748"/>
    </source>
</evidence>
<evidence type="ECO:0000256" key="5">
    <source>
        <dbReference type="SAM" id="SignalP"/>
    </source>
</evidence>
<dbReference type="EMBL" id="DVKT01000045">
    <property type="protein sequence ID" value="HIT39572.1"/>
    <property type="molecule type" value="Genomic_DNA"/>
</dbReference>
<evidence type="ECO:0000256" key="1">
    <source>
        <dbReference type="ARBA" id="ARBA00004196"/>
    </source>
</evidence>
<keyword evidence="4" id="KW-0676">Redox-active center</keyword>
<dbReference type="InterPro" id="IPR000866">
    <property type="entry name" value="AhpC/TSA"/>
</dbReference>
<feature type="domain" description="Thioredoxin" evidence="6">
    <location>
        <begin position="242"/>
        <end position="383"/>
    </location>
</feature>
<dbReference type="GO" id="GO:0016209">
    <property type="term" value="F:antioxidant activity"/>
    <property type="evidence" value="ECO:0007669"/>
    <property type="project" value="InterPro"/>
</dbReference>
<comment type="subcellular location">
    <subcellularLocation>
        <location evidence="1">Cell envelope</location>
    </subcellularLocation>
</comment>
<evidence type="ECO:0000313" key="8">
    <source>
        <dbReference type="Proteomes" id="UP000886722"/>
    </source>
</evidence>
<dbReference type="PROSITE" id="PS51352">
    <property type="entry name" value="THIOREDOXIN_2"/>
    <property type="match status" value="1"/>
</dbReference>
<accession>A0A9D1GED2</accession>
<dbReference type="GO" id="GO:0017004">
    <property type="term" value="P:cytochrome complex assembly"/>
    <property type="evidence" value="ECO:0007669"/>
    <property type="project" value="UniProtKB-KW"/>
</dbReference>
<dbReference type="PANTHER" id="PTHR42852:SF6">
    <property type="entry name" value="THIOL:DISULFIDE INTERCHANGE PROTEIN DSBE"/>
    <property type="match status" value="1"/>
</dbReference>
<name>A0A9D1GED2_9BACT</name>
<dbReference type="InterPro" id="IPR013766">
    <property type="entry name" value="Thioredoxin_domain"/>
</dbReference>
<protein>
    <submittedName>
        <fullName evidence="7">TlpA family protein disulfide reductase</fullName>
    </submittedName>
</protein>
<sequence>MNRILLFCFFASLPVYLFSQNAFVVHGHVEGYPDGTVFTLKPFGSDTLSQGEFAIRGETKREFRSSLYIGESYLESCLVWVAPGAEIFISGDTAVVPRCWEVRSNVPRQREENRYKEATKDLQERYADNLLRLEEVYRSIPSKVSPDDMVNMNKWEEVKRLQQLRDSLEAEICSRELDLMKDLPVTADWLSRLSRYARAVAQEERYRGYRPLIQDCYGRLDEPQRNSEDGKSVLFYLALEIIEEGMMCPDVELFGLDGTRYRLSDFRGKYILLDFWSGSCGPCKASIPELEKIVQENERCLTLVSITTDGEKSWRKYSDKHSFVWHNLCDGSGWKGLVARFGFNGVPAFVLLSPEGKVLSKRIGYGKGIIDWWLEKFIGASYTRVEK</sequence>
<feature type="signal peptide" evidence="5">
    <location>
        <begin position="1"/>
        <end position="17"/>
    </location>
</feature>
<keyword evidence="3" id="KW-1015">Disulfide bond</keyword>
<evidence type="ECO:0000256" key="4">
    <source>
        <dbReference type="ARBA" id="ARBA00023284"/>
    </source>
</evidence>
<dbReference type="Proteomes" id="UP000886722">
    <property type="component" value="Unassembled WGS sequence"/>
</dbReference>
<feature type="chain" id="PRO_5039489852" evidence="5">
    <location>
        <begin position="18"/>
        <end position="387"/>
    </location>
</feature>
<gene>
    <name evidence="7" type="ORF">IAD06_05995</name>
</gene>
<dbReference type="PANTHER" id="PTHR42852">
    <property type="entry name" value="THIOL:DISULFIDE INTERCHANGE PROTEIN DSBE"/>
    <property type="match status" value="1"/>
</dbReference>
<dbReference type="Gene3D" id="3.40.30.10">
    <property type="entry name" value="Glutaredoxin"/>
    <property type="match status" value="1"/>
</dbReference>
<comment type="caution">
    <text evidence="7">The sequence shown here is derived from an EMBL/GenBank/DDBJ whole genome shotgun (WGS) entry which is preliminary data.</text>
</comment>
<dbReference type="GO" id="GO:0016491">
    <property type="term" value="F:oxidoreductase activity"/>
    <property type="evidence" value="ECO:0007669"/>
    <property type="project" value="InterPro"/>
</dbReference>
<evidence type="ECO:0000256" key="3">
    <source>
        <dbReference type="ARBA" id="ARBA00023157"/>
    </source>
</evidence>
<reference evidence="7" key="2">
    <citation type="journal article" date="2021" name="PeerJ">
        <title>Extensive microbial diversity within the chicken gut microbiome revealed by metagenomics and culture.</title>
        <authorList>
            <person name="Gilroy R."/>
            <person name="Ravi A."/>
            <person name="Getino M."/>
            <person name="Pursley I."/>
            <person name="Horton D.L."/>
            <person name="Alikhan N.F."/>
            <person name="Baker D."/>
            <person name="Gharbi K."/>
            <person name="Hall N."/>
            <person name="Watson M."/>
            <person name="Adriaenssens E.M."/>
            <person name="Foster-Nyarko E."/>
            <person name="Jarju S."/>
            <person name="Secka A."/>
            <person name="Antonio M."/>
            <person name="Oren A."/>
            <person name="Chaudhuri R.R."/>
            <person name="La Ragione R."/>
            <person name="Hildebrand F."/>
            <person name="Pallen M.J."/>
        </authorList>
    </citation>
    <scope>NUCLEOTIDE SEQUENCE</scope>
    <source>
        <strain evidence="7">21143</strain>
    </source>
</reference>
<dbReference type="GO" id="GO:0030313">
    <property type="term" value="C:cell envelope"/>
    <property type="evidence" value="ECO:0007669"/>
    <property type="project" value="UniProtKB-SubCell"/>
</dbReference>
<evidence type="ECO:0000313" key="7">
    <source>
        <dbReference type="EMBL" id="HIT39572.1"/>
    </source>
</evidence>
<dbReference type="InterPro" id="IPR050553">
    <property type="entry name" value="Thioredoxin_ResA/DsbE_sf"/>
</dbReference>
<keyword evidence="5" id="KW-0732">Signal</keyword>